<accession>A0ABT1CZL3</accession>
<dbReference type="CDD" id="cd13578">
    <property type="entry name" value="PBP2_Bug27"/>
    <property type="match status" value="1"/>
</dbReference>
<dbReference type="InterPro" id="IPR005064">
    <property type="entry name" value="BUG"/>
</dbReference>
<protein>
    <submittedName>
        <fullName evidence="2">Tripartite tricarboxylate transporter substrate binding protein</fullName>
    </submittedName>
</protein>
<dbReference type="PANTHER" id="PTHR42928:SF5">
    <property type="entry name" value="BLR1237 PROTEIN"/>
    <property type="match status" value="1"/>
</dbReference>
<dbReference type="Gene3D" id="3.40.190.10">
    <property type="entry name" value="Periplasmic binding protein-like II"/>
    <property type="match status" value="1"/>
</dbReference>
<dbReference type="RefSeq" id="WP_252951712.1">
    <property type="nucleotide sequence ID" value="NZ_JAFIRR010000015.1"/>
</dbReference>
<comment type="similarity">
    <text evidence="1">Belongs to the UPF0065 (bug) family.</text>
</comment>
<sequence length="306" mass="31893">MARAQPAAYPVRPIRLTVPYPAGGTTDVMARIAAEAMSARLGQPIVIDNRPGAGVTVGTGFVARSVPDGYSLLVTTLAHATNPALFKSLPYDSEGDFTPVGMIGLTPCVLVVNPGLRARDLASFVALLRAEPERHAYGSAGAGSPMHLAPELLAQMTGTKVRHVPYRGEAPALNDLVAGHITFAIDPVTAAAPLVRAGALRALAVASARRAAILPEVPTFAEAGLAGFEAYTWAVIMAPRGTPPEVVERLNRELGAVLGLPDIRSRLAELGVEMERAFSPAETGGFIRAEAAKWAPIVRASGASLD</sequence>
<dbReference type="EMBL" id="JAFIRR010000015">
    <property type="protein sequence ID" value="MCO6415104.1"/>
    <property type="molecule type" value="Genomic_DNA"/>
</dbReference>
<proteinExistence type="inferred from homology"/>
<dbReference type="InterPro" id="IPR042100">
    <property type="entry name" value="Bug_dom1"/>
</dbReference>
<reference evidence="2 3" key="1">
    <citation type="submission" date="2021-12" db="EMBL/GenBank/DDBJ databases">
        <title>Siccirubricoccus leaddurans sp. nov., a high concentration Zn2+ tolerance bacterium.</title>
        <authorList>
            <person name="Cao Y."/>
        </authorList>
    </citation>
    <scope>NUCLEOTIDE SEQUENCE [LARGE SCALE GENOMIC DNA]</scope>
    <source>
        <strain evidence="2 3">KC 17139</strain>
    </source>
</reference>
<evidence type="ECO:0000313" key="2">
    <source>
        <dbReference type="EMBL" id="MCO6415104.1"/>
    </source>
</evidence>
<organism evidence="2 3">
    <name type="scientific">Siccirubricoccus soli</name>
    <dbReference type="NCBI Taxonomy" id="2899147"/>
    <lineage>
        <taxon>Bacteria</taxon>
        <taxon>Pseudomonadati</taxon>
        <taxon>Pseudomonadota</taxon>
        <taxon>Alphaproteobacteria</taxon>
        <taxon>Acetobacterales</taxon>
        <taxon>Roseomonadaceae</taxon>
        <taxon>Siccirubricoccus</taxon>
    </lineage>
</organism>
<dbReference type="SUPFAM" id="SSF53850">
    <property type="entry name" value="Periplasmic binding protein-like II"/>
    <property type="match status" value="1"/>
</dbReference>
<dbReference type="Pfam" id="PF03401">
    <property type="entry name" value="TctC"/>
    <property type="match status" value="1"/>
</dbReference>
<keyword evidence="3" id="KW-1185">Reference proteome</keyword>
<dbReference type="Proteomes" id="UP001523392">
    <property type="component" value="Unassembled WGS sequence"/>
</dbReference>
<gene>
    <name evidence="2" type="ORF">JYK14_02775</name>
</gene>
<evidence type="ECO:0000313" key="3">
    <source>
        <dbReference type="Proteomes" id="UP001523392"/>
    </source>
</evidence>
<evidence type="ECO:0000256" key="1">
    <source>
        <dbReference type="ARBA" id="ARBA00006987"/>
    </source>
</evidence>
<dbReference type="Gene3D" id="3.40.190.150">
    <property type="entry name" value="Bordetella uptake gene, domain 1"/>
    <property type="match status" value="1"/>
</dbReference>
<name>A0ABT1CZL3_9PROT</name>
<dbReference type="PIRSF" id="PIRSF017082">
    <property type="entry name" value="YflP"/>
    <property type="match status" value="1"/>
</dbReference>
<dbReference type="PANTHER" id="PTHR42928">
    <property type="entry name" value="TRICARBOXYLATE-BINDING PROTEIN"/>
    <property type="match status" value="1"/>
</dbReference>
<comment type="caution">
    <text evidence="2">The sequence shown here is derived from an EMBL/GenBank/DDBJ whole genome shotgun (WGS) entry which is preliminary data.</text>
</comment>